<dbReference type="InterPro" id="IPR001898">
    <property type="entry name" value="SLC13A/DASS"/>
</dbReference>
<evidence type="ECO:0000256" key="3">
    <source>
        <dbReference type="ARBA" id="ARBA00020150"/>
    </source>
</evidence>
<protein>
    <recommendedName>
        <fullName evidence="3">Sodium-dependent dicarboxylate transporter SdcS</fullName>
    </recommendedName>
    <alternativeName>
        <fullName evidence="7">Na(+)/dicarboxylate symporter</fullName>
    </alternativeName>
</protein>
<evidence type="ECO:0000256" key="7">
    <source>
        <dbReference type="ARBA" id="ARBA00031174"/>
    </source>
</evidence>
<proteinExistence type="inferred from homology"/>
<comment type="caution">
    <text evidence="9">The sequence shown here is derived from an EMBL/GenBank/DDBJ whole genome shotgun (WGS) entry which is preliminary data.</text>
</comment>
<evidence type="ECO:0000256" key="1">
    <source>
        <dbReference type="ARBA" id="ARBA00004141"/>
    </source>
</evidence>
<evidence type="ECO:0000313" key="10">
    <source>
        <dbReference type="Proteomes" id="UP001631949"/>
    </source>
</evidence>
<evidence type="ECO:0000313" key="9">
    <source>
        <dbReference type="EMBL" id="MFM9413382.1"/>
    </source>
</evidence>
<feature type="transmembrane region" description="Helical" evidence="8">
    <location>
        <begin position="117"/>
        <end position="139"/>
    </location>
</feature>
<evidence type="ECO:0000256" key="8">
    <source>
        <dbReference type="SAM" id="Phobius"/>
    </source>
</evidence>
<keyword evidence="5 8" id="KW-1133">Transmembrane helix</keyword>
<dbReference type="PANTHER" id="PTHR10283:SF82">
    <property type="entry name" value="SOLUTE CARRIER FAMILY 13 MEMBER 2"/>
    <property type="match status" value="1"/>
</dbReference>
<feature type="transmembrane region" description="Helical" evidence="8">
    <location>
        <begin position="241"/>
        <end position="267"/>
    </location>
</feature>
<feature type="transmembrane region" description="Helical" evidence="8">
    <location>
        <begin position="84"/>
        <end position="105"/>
    </location>
</feature>
<dbReference type="PANTHER" id="PTHR10283">
    <property type="entry name" value="SOLUTE CARRIER FAMILY 13 MEMBER"/>
    <property type="match status" value="1"/>
</dbReference>
<feature type="transmembrane region" description="Helical" evidence="8">
    <location>
        <begin position="159"/>
        <end position="187"/>
    </location>
</feature>
<feature type="transmembrane region" description="Helical" evidence="8">
    <location>
        <begin position="199"/>
        <end position="221"/>
    </location>
</feature>
<name>A0ABW9GXN9_9FIRM</name>
<feature type="transmembrane region" description="Helical" evidence="8">
    <location>
        <begin position="327"/>
        <end position="346"/>
    </location>
</feature>
<sequence>MKPLSNADNKTFSFQNDDKDIVCTPEKKPTNTKLYVHSLIGIAIMVVFQFLPAMGGITPIGMKMVGAFLGMVYLWSLVDTMWPSLLGLIFMGFSGFAGEGAEGMINTMLNAFGQHTVLLTLFCMVLFGALYESGCTNYIANWFLTRKIITGRPYVFVGIFYAACYLLSTLISPISSLLVMWPIALSLMEELKIELCDKFWPYFFVGMFFVSTIGQPLFPFMGAQLIVVSAFQSMSGTPVPYGQYMALNLIMCFILTLVYILILKYIIRPDVSKLKAVDAEKIAAQNTLPPMNLQQKAFLIMLPVYIVLLLMPSFLPKTFPLVSTLSTLGPLGVTIVFVIFFSIIRFGSGPFLNFKEVAYGQLSWGIYFMIAAAVYGANGLSADATGVKTFLLSALNPILGGRSEMAFVAIMFTVALIITNFANNAAMAVVLMPVILAFSEQMNINPMPVAMGVGMMVFVAMLTPAASPHAGMMHGRKDIYTTGDIMRIGFPQCIATLIFYIFLGYPLAKLLFA</sequence>
<comment type="subcellular location">
    <subcellularLocation>
        <location evidence="1">Membrane</location>
        <topology evidence="1">Multi-pass membrane protein</topology>
    </subcellularLocation>
</comment>
<feature type="transmembrane region" description="Helical" evidence="8">
    <location>
        <begin position="358"/>
        <end position="377"/>
    </location>
</feature>
<organism evidence="9 10">
    <name type="scientific">Peptococcus simiae</name>
    <dbReference type="NCBI Taxonomy" id="1643805"/>
    <lineage>
        <taxon>Bacteria</taxon>
        <taxon>Bacillati</taxon>
        <taxon>Bacillota</taxon>
        <taxon>Clostridia</taxon>
        <taxon>Eubacteriales</taxon>
        <taxon>Peptococcaceae</taxon>
        <taxon>Peptococcus</taxon>
    </lineage>
</organism>
<feature type="transmembrane region" description="Helical" evidence="8">
    <location>
        <begin position="297"/>
        <end position="315"/>
    </location>
</feature>
<feature type="transmembrane region" description="Helical" evidence="8">
    <location>
        <begin position="450"/>
        <end position="468"/>
    </location>
</feature>
<gene>
    <name evidence="9" type="ORF">ACKQTC_03275</name>
</gene>
<evidence type="ECO:0000256" key="4">
    <source>
        <dbReference type="ARBA" id="ARBA00022692"/>
    </source>
</evidence>
<keyword evidence="10" id="KW-1185">Reference proteome</keyword>
<accession>A0ABW9GXN9</accession>
<comment type="similarity">
    <text evidence="2">Belongs to the SLC13A/DASS transporter (TC 2.A.47) family. NADC subfamily.</text>
</comment>
<dbReference type="Pfam" id="PF00939">
    <property type="entry name" value="Na_sulph_symp"/>
    <property type="match status" value="1"/>
</dbReference>
<keyword evidence="4 8" id="KW-0812">Transmembrane</keyword>
<evidence type="ECO:0000256" key="6">
    <source>
        <dbReference type="ARBA" id="ARBA00023136"/>
    </source>
</evidence>
<feature type="transmembrane region" description="Helical" evidence="8">
    <location>
        <begin position="488"/>
        <end position="508"/>
    </location>
</feature>
<evidence type="ECO:0000256" key="2">
    <source>
        <dbReference type="ARBA" id="ARBA00006772"/>
    </source>
</evidence>
<feature type="transmembrane region" description="Helical" evidence="8">
    <location>
        <begin position="34"/>
        <end position="53"/>
    </location>
</feature>
<dbReference type="Proteomes" id="UP001631949">
    <property type="component" value="Unassembled WGS sequence"/>
</dbReference>
<feature type="transmembrane region" description="Helical" evidence="8">
    <location>
        <begin position="405"/>
        <end position="438"/>
    </location>
</feature>
<dbReference type="EMBL" id="JBJUVG010000003">
    <property type="protein sequence ID" value="MFM9413382.1"/>
    <property type="molecule type" value="Genomic_DNA"/>
</dbReference>
<dbReference type="RefSeq" id="WP_408976999.1">
    <property type="nucleotide sequence ID" value="NZ_JBJUVG010000003.1"/>
</dbReference>
<keyword evidence="6 8" id="KW-0472">Membrane</keyword>
<reference evidence="9 10" key="1">
    <citation type="journal article" date="2016" name="Int. J. Syst. Evol. Microbiol.">
        <title>Peptococcus simiae sp. nov., isolated from rhesus macaque faeces and emended description of the genus Peptococcus.</title>
        <authorList>
            <person name="Shkoporov A.N."/>
            <person name="Efimov B.A."/>
            <person name="Kondova I."/>
            <person name="Ouwerling B."/>
            <person name="Chaplin A.V."/>
            <person name="Shcherbakova V.A."/>
            <person name="Langermans J.A.M."/>
        </authorList>
    </citation>
    <scope>NUCLEOTIDE SEQUENCE [LARGE SCALE GENOMIC DNA]</scope>
    <source>
        <strain evidence="9 10">M108</strain>
    </source>
</reference>
<evidence type="ECO:0000256" key="5">
    <source>
        <dbReference type="ARBA" id="ARBA00022989"/>
    </source>
</evidence>